<feature type="compositionally biased region" description="Polar residues" evidence="6">
    <location>
        <begin position="1"/>
        <end position="26"/>
    </location>
</feature>
<evidence type="ECO:0000256" key="1">
    <source>
        <dbReference type="ARBA" id="ARBA00022723"/>
    </source>
</evidence>
<evidence type="ECO:0000313" key="8">
    <source>
        <dbReference type="EMBL" id="TCD64144.1"/>
    </source>
</evidence>
<feature type="region of interest" description="Disordered" evidence="6">
    <location>
        <begin position="169"/>
        <end position="233"/>
    </location>
</feature>
<evidence type="ECO:0000256" key="4">
    <source>
        <dbReference type="ARBA" id="ARBA00023163"/>
    </source>
</evidence>
<dbReference type="SMART" id="SM00066">
    <property type="entry name" value="GAL4"/>
    <property type="match status" value="1"/>
</dbReference>
<feature type="compositionally biased region" description="Low complexity" evidence="6">
    <location>
        <begin position="928"/>
        <end position="942"/>
    </location>
</feature>
<dbReference type="CDD" id="cd12148">
    <property type="entry name" value="fungal_TF_MHR"/>
    <property type="match status" value="1"/>
</dbReference>
<keyword evidence="5" id="KW-0539">Nucleus</keyword>
<dbReference type="InterPro" id="IPR050797">
    <property type="entry name" value="Carb_Metab_Trans_Reg"/>
</dbReference>
<evidence type="ECO:0000259" key="7">
    <source>
        <dbReference type="PROSITE" id="PS50048"/>
    </source>
</evidence>
<feature type="compositionally biased region" description="Pro residues" evidence="6">
    <location>
        <begin position="134"/>
        <end position="143"/>
    </location>
</feature>
<feature type="compositionally biased region" description="Polar residues" evidence="6">
    <location>
        <begin position="59"/>
        <end position="82"/>
    </location>
</feature>
<feature type="domain" description="Zn(2)-C6 fungal-type" evidence="7">
    <location>
        <begin position="232"/>
        <end position="266"/>
    </location>
</feature>
<dbReference type="STRING" id="92696.A0A4R0RP44"/>
<dbReference type="GO" id="GO:0004415">
    <property type="term" value="F:hyalurononglucosaminidase activity"/>
    <property type="evidence" value="ECO:0007669"/>
    <property type="project" value="InterPro"/>
</dbReference>
<dbReference type="PROSITE" id="PS00463">
    <property type="entry name" value="ZN2_CY6_FUNGAL_1"/>
    <property type="match status" value="1"/>
</dbReference>
<proteinExistence type="predicted"/>
<dbReference type="Pfam" id="PF00172">
    <property type="entry name" value="Zn_clus"/>
    <property type="match status" value="1"/>
</dbReference>
<dbReference type="GO" id="GO:0005975">
    <property type="term" value="P:carbohydrate metabolic process"/>
    <property type="evidence" value="ECO:0007669"/>
    <property type="project" value="InterPro"/>
</dbReference>
<dbReference type="GO" id="GO:0003677">
    <property type="term" value="F:DNA binding"/>
    <property type="evidence" value="ECO:0007669"/>
    <property type="project" value="UniProtKB-KW"/>
</dbReference>
<name>A0A4R0RP44_9APHY</name>
<dbReference type="InterPro" id="IPR036864">
    <property type="entry name" value="Zn2-C6_fun-type_DNA-bd_sf"/>
</dbReference>
<reference evidence="8 9" key="1">
    <citation type="submission" date="2018-11" db="EMBL/GenBank/DDBJ databases">
        <title>Genome assembly of Steccherinum ochraceum LE-BIN_3174, the white-rot fungus of the Steccherinaceae family (The Residual Polyporoid clade, Polyporales, Basidiomycota).</title>
        <authorList>
            <person name="Fedorova T.V."/>
            <person name="Glazunova O.A."/>
            <person name="Landesman E.O."/>
            <person name="Moiseenko K.V."/>
            <person name="Psurtseva N.V."/>
            <person name="Savinova O.S."/>
            <person name="Shakhova N.V."/>
            <person name="Tyazhelova T.V."/>
            <person name="Vasina D.V."/>
        </authorList>
    </citation>
    <scope>NUCLEOTIDE SEQUENCE [LARGE SCALE GENOMIC DNA]</scope>
    <source>
        <strain evidence="8 9">LE-BIN_3174</strain>
    </source>
</reference>
<evidence type="ECO:0000256" key="5">
    <source>
        <dbReference type="ARBA" id="ARBA00023242"/>
    </source>
</evidence>
<feature type="compositionally biased region" description="Low complexity" evidence="6">
    <location>
        <begin position="949"/>
        <end position="959"/>
    </location>
</feature>
<organism evidence="8 9">
    <name type="scientific">Steccherinum ochraceum</name>
    <dbReference type="NCBI Taxonomy" id="92696"/>
    <lineage>
        <taxon>Eukaryota</taxon>
        <taxon>Fungi</taxon>
        <taxon>Dikarya</taxon>
        <taxon>Basidiomycota</taxon>
        <taxon>Agaricomycotina</taxon>
        <taxon>Agaricomycetes</taxon>
        <taxon>Polyporales</taxon>
        <taxon>Steccherinaceae</taxon>
        <taxon>Steccherinum</taxon>
    </lineage>
</organism>
<dbReference type="SUPFAM" id="SSF57701">
    <property type="entry name" value="Zn2/Cys6 DNA-binding domain"/>
    <property type="match status" value="1"/>
</dbReference>
<dbReference type="GO" id="GO:0006351">
    <property type="term" value="P:DNA-templated transcription"/>
    <property type="evidence" value="ECO:0007669"/>
    <property type="project" value="InterPro"/>
</dbReference>
<dbReference type="Gene3D" id="4.10.240.10">
    <property type="entry name" value="Zn(2)-C6 fungal-type DNA-binding domain"/>
    <property type="match status" value="1"/>
</dbReference>
<accession>A0A4R0RP44</accession>
<evidence type="ECO:0000313" key="9">
    <source>
        <dbReference type="Proteomes" id="UP000292702"/>
    </source>
</evidence>
<feature type="compositionally biased region" description="Polar residues" evidence="6">
    <location>
        <begin position="35"/>
        <end position="49"/>
    </location>
</feature>
<dbReference type="InterPro" id="IPR007219">
    <property type="entry name" value="XnlR_reg_dom"/>
</dbReference>
<keyword evidence="3" id="KW-0238">DNA-binding</keyword>
<comment type="caution">
    <text evidence="8">The sequence shown here is derived from an EMBL/GenBank/DDBJ whole genome shotgun (WGS) entry which is preliminary data.</text>
</comment>
<feature type="region of interest" description="Disordered" evidence="6">
    <location>
        <begin position="1"/>
        <end position="152"/>
    </location>
</feature>
<feature type="compositionally biased region" description="Polar residues" evidence="6">
    <location>
        <begin position="178"/>
        <end position="198"/>
    </location>
</feature>
<dbReference type="InterPro" id="IPR001138">
    <property type="entry name" value="Zn2Cys6_DnaBD"/>
</dbReference>
<dbReference type="Proteomes" id="UP000292702">
    <property type="component" value="Unassembled WGS sequence"/>
</dbReference>
<keyword evidence="2" id="KW-0805">Transcription regulation</keyword>
<gene>
    <name evidence="8" type="ORF">EIP91_004493</name>
</gene>
<sequence>MASNTDSISSNGNPQPSARTNTTASKKSARKSRPTKQAASTTQPDASRTSPPPVDHASRLSNVRDQPQSTQQQANPPSSSRFTAHLQPYPGPSYPQPQVIGAPYPMNGNPYNTSPSPFHQQPGSAPVNGQSGPGIPPGHPPQYPHAVHYPPYGAHGYPSYPQYPPSGMMMYGAPGPSQPEQQRSAEVQSPPASASTTTGKRKNSSSDGPRPAGGTSASAAAEAKKRTKTQRACDSCRSRKIRCDVLAESDPPKCQHCNQYGFECTFFLPITETRFKKKKMEEEAAAAAVADKEKEVERGTSSPAESKPGDPRVHGPTSALHLLHSSAMISSRSYETYDSRYHHTWDVSAGGEGIIQINEPKQSDLHLALPKPADLRIERDIVEKLVNTYFTEVAPMLPVVRRDEFVASSPPPAVLLYSICMMAATRREVPQAVFDSIRYAVNAVIKADDVLSTASLVNVQALLILSMSGDCHSHSIPNALSALWIRLGTAIRMAQDLGLHRAETVKQNVELRRRLWGICVITDRWISLTYGHPYMIDVRDCDARLPSSGDPADMYMDELVRLSVILGRVYKAIYTPAGLNATTDEELHALLSDLESWKANLPEDLQFRGPDTPRNAGLLFLFYSTVNMIFWRVFMRISYSCPVHLKFLLTVEKWTELVQLTSDAIDWLDANDRSYDVWLLIAYCATSCALVQYHTWARRKDLNAQAQLRKLRDCTSEIIALLYESTQGPQHPLEAPALNPTGGVKVKPPMEGLTFRKDPGRPGGGVFVAHGQPSDEVVRDLPAGLIVRDSQAEGEGDMTASMTWTSNDMPPLSPSPSARPVDLPSWSEGASRGQQQPPSATMVNLTPLGGSFPNMNPAMNTAATGGAPSNVQVMNMLDVPQAQSQIEQYSMADSFLDGIPGSMLDWTQWENYFSRVMPSNMVYQQQQQQQMQQQQAAAAAAASSPTVGQQNQPQASQYQYGGASG</sequence>
<feature type="region of interest" description="Disordered" evidence="6">
    <location>
        <begin position="928"/>
        <end position="965"/>
    </location>
</feature>
<feature type="region of interest" description="Disordered" evidence="6">
    <location>
        <begin position="286"/>
        <end position="317"/>
    </location>
</feature>
<dbReference type="Pfam" id="PF04082">
    <property type="entry name" value="Fungal_trans"/>
    <property type="match status" value="1"/>
</dbReference>
<evidence type="ECO:0000256" key="3">
    <source>
        <dbReference type="ARBA" id="ARBA00023125"/>
    </source>
</evidence>
<dbReference type="AlphaFoldDB" id="A0A4R0RP44"/>
<evidence type="ECO:0000256" key="2">
    <source>
        <dbReference type="ARBA" id="ARBA00023015"/>
    </source>
</evidence>
<dbReference type="CDD" id="cd00067">
    <property type="entry name" value="GAL4"/>
    <property type="match status" value="1"/>
</dbReference>
<feature type="region of interest" description="Disordered" evidence="6">
    <location>
        <begin position="789"/>
        <end position="840"/>
    </location>
</feature>
<dbReference type="PANTHER" id="PTHR31668:SF26">
    <property type="entry name" value="GLUCOSE TRANSPORT TRANSCRIPTION REGULATOR RGT1-RELATED"/>
    <property type="match status" value="1"/>
</dbReference>
<feature type="compositionally biased region" description="Polar residues" evidence="6">
    <location>
        <begin position="109"/>
        <end position="123"/>
    </location>
</feature>
<dbReference type="PROSITE" id="PS50048">
    <property type="entry name" value="ZN2_CY6_FUNGAL_2"/>
    <property type="match status" value="1"/>
</dbReference>
<dbReference type="OrthoDB" id="4161332at2759"/>
<dbReference type="InterPro" id="IPR018155">
    <property type="entry name" value="Hyaluronidase"/>
</dbReference>
<dbReference type="SMART" id="SM00906">
    <property type="entry name" value="Fungal_trans"/>
    <property type="match status" value="1"/>
</dbReference>
<dbReference type="EMBL" id="RWJN01000253">
    <property type="protein sequence ID" value="TCD64144.1"/>
    <property type="molecule type" value="Genomic_DNA"/>
</dbReference>
<keyword evidence="4" id="KW-0804">Transcription</keyword>
<feature type="compositionally biased region" description="Low complexity" evidence="6">
    <location>
        <begin position="208"/>
        <end position="221"/>
    </location>
</feature>
<protein>
    <recommendedName>
        <fullName evidence="7">Zn(2)-C6 fungal-type domain-containing protein</fullName>
    </recommendedName>
</protein>
<dbReference type="GO" id="GO:0000981">
    <property type="term" value="F:DNA-binding transcription factor activity, RNA polymerase II-specific"/>
    <property type="evidence" value="ECO:0007669"/>
    <property type="project" value="InterPro"/>
</dbReference>
<keyword evidence="1" id="KW-0479">Metal-binding</keyword>
<dbReference type="PANTHER" id="PTHR31668">
    <property type="entry name" value="GLUCOSE TRANSPORT TRANSCRIPTION REGULATOR RGT1-RELATED-RELATED"/>
    <property type="match status" value="1"/>
</dbReference>
<keyword evidence="9" id="KW-1185">Reference proteome</keyword>
<dbReference type="GO" id="GO:0008270">
    <property type="term" value="F:zinc ion binding"/>
    <property type="evidence" value="ECO:0007669"/>
    <property type="project" value="InterPro"/>
</dbReference>
<dbReference type="Pfam" id="PF01630">
    <property type="entry name" value="Glyco_hydro_56"/>
    <property type="match status" value="1"/>
</dbReference>
<evidence type="ECO:0000256" key="6">
    <source>
        <dbReference type="SAM" id="MobiDB-lite"/>
    </source>
</evidence>